<dbReference type="NCBIfam" id="TIGR03071">
    <property type="entry name" value="couple_hipA"/>
    <property type="match status" value="1"/>
</dbReference>
<keyword evidence="2" id="KW-0808">Transferase</keyword>
<dbReference type="eggNOG" id="COG3550">
    <property type="taxonomic scope" value="Bacteria"/>
</dbReference>
<evidence type="ECO:0000259" key="5">
    <source>
        <dbReference type="Pfam" id="PF13657"/>
    </source>
</evidence>
<dbReference type="GO" id="GO:0004674">
    <property type="term" value="F:protein serine/threonine kinase activity"/>
    <property type="evidence" value="ECO:0007669"/>
    <property type="project" value="TreeGrafter"/>
</dbReference>
<accession>C6XS06</accession>
<protein>
    <submittedName>
        <fullName evidence="6">HipA N-terminal domain protein</fullName>
    </submittedName>
</protein>
<feature type="domain" description="HipA-like C-terminal" evidence="4">
    <location>
        <begin position="175"/>
        <end position="437"/>
    </location>
</feature>
<dbReference type="Pfam" id="PF07804">
    <property type="entry name" value="HipA_C"/>
    <property type="match status" value="1"/>
</dbReference>
<dbReference type="PANTHER" id="PTHR37419:SF1">
    <property type="entry name" value="SERINE_THREONINE-PROTEIN KINASE TOXIN HIPA"/>
    <property type="match status" value="1"/>
</dbReference>
<evidence type="ECO:0000256" key="2">
    <source>
        <dbReference type="ARBA" id="ARBA00022679"/>
    </source>
</evidence>
<evidence type="ECO:0000256" key="3">
    <source>
        <dbReference type="ARBA" id="ARBA00022777"/>
    </source>
</evidence>
<evidence type="ECO:0000259" key="4">
    <source>
        <dbReference type="Pfam" id="PF07804"/>
    </source>
</evidence>
<dbReference type="RefSeq" id="WP_012778234.1">
    <property type="nucleotide sequence ID" value="NC_012983.1"/>
</dbReference>
<evidence type="ECO:0000313" key="6">
    <source>
        <dbReference type="EMBL" id="ACT60847.1"/>
    </source>
</evidence>
<dbReference type="GO" id="GO:0005829">
    <property type="term" value="C:cytosol"/>
    <property type="evidence" value="ECO:0007669"/>
    <property type="project" value="TreeGrafter"/>
</dbReference>
<sequence>MAENHSRRKLHLTASASGKLKISRSQTLKVWLNARCVGQLTRATDGGLSFVYDANWLNWHGATPISTSMPLQTQKYADERVRNVFENLLPDVQQVRESLATRFKADGTDPFSLLAAIGMDCVGALQLLPTDIEPGHAGLIAGGEALSEEDLAKMLRQLRQTPLGLTDEYKNDFRISIAGAQDKTALQYYQSANGSGIWRKPIGTSATTHIFKPAIGMLSNGVDMHDSVENEWFCLKLCAHLGLKTTHADIAIFEDQKVLIVERFDRLLTKDNRLLRLPQEDFCQALNLPSSRKYQRDAGPNLLDMFAHLKESNNPLEDRLTLMRAQLVFYLLGATDGHAKNFSLRHIPKSIPAQSNHPAPGFILAPIYDVLTAQHIVDKGQISQNQFKLALSVGRSNHYRMDEITRRHFQETADLAGLPKSAISDLIDDLSKRLPNAIDTILASTQHKIPSELTESLHKASTKRLETLQIM</sequence>
<dbReference type="OrthoDB" id="9805913at2"/>
<dbReference type="EMBL" id="CP001679">
    <property type="protein sequence ID" value="ACT60847.1"/>
    <property type="molecule type" value="Genomic_DNA"/>
</dbReference>
<feature type="domain" description="HipA N-terminal subdomain 1" evidence="5">
    <location>
        <begin position="28"/>
        <end position="127"/>
    </location>
</feature>
<dbReference type="Pfam" id="PF13657">
    <property type="entry name" value="Couple_hipA"/>
    <property type="match status" value="1"/>
</dbReference>
<geneLocation type="plasmid" evidence="6 7">
    <name>pHbal01</name>
</geneLocation>
<comment type="similarity">
    <text evidence="1">Belongs to the HipA Ser/Thr kinase family.</text>
</comment>
<organism evidence="6 7">
    <name type="scientific">Hirschia baltica (strain ATCC 49814 / DSM 5838 / IFAM 1418)</name>
    <dbReference type="NCBI Taxonomy" id="582402"/>
    <lineage>
        <taxon>Bacteria</taxon>
        <taxon>Pseudomonadati</taxon>
        <taxon>Pseudomonadota</taxon>
        <taxon>Alphaproteobacteria</taxon>
        <taxon>Hyphomonadales</taxon>
        <taxon>Hyphomonadaceae</taxon>
        <taxon>Hirschia</taxon>
    </lineage>
</organism>
<dbReference type="PANTHER" id="PTHR37419">
    <property type="entry name" value="SERINE/THREONINE-PROTEIN KINASE TOXIN HIPA"/>
    <property type="match status" value="1"/>
</dbReference>
<evidence type="ECO:0000256" key="1">
    <source>
        <dbReference type="ARBA" id="ARBA00010164"/>
    </source>
</evidence>
<reference evidence="7" key="1">
    <citation type="journal article" date="2011" name="J. Bacteriol.">
        <title>Genome sequences of eight morphologically diverse alphaproteobacteria.</title>
        <authorList>
            <consortium name="US DOE Joint Genome Institute"/>
            <person name="Brown P.J."/>
            <person name="Kysela D.T."/>
            <person name="Buechlein A."/>
            <person name="Hemmerich C."/>
            <person name="Brun Y.V."/>
        </authorList>
    </citation>
    <scope>NUCLEOTIDE SEQUENCE [LARGE SCALE GENOMIC DNA]</scope>
    <source>
        <strain evidence="7">ATCC 49814 / DSM 5838 / IFAM 1418</strain>
        <plasmid evidence="7">pHbal01</plasmid>
    </source>
</reference>
<dbReference type="HOGENOM" id="CLU_030167_2_1_5"/>
<dbReference type="CDD" id="cd17808">
    <property type="entry name" value="HipA_Ec_like"/>
    <property type="match status" value="1"/>
</dbReference>
<dbReference type="Proteomes" id="UP000002745">
    <property type="component" value="Plasmid pHbal01"/>
</dbReference>
<evidence type="ECO:0000313" key="7">
    <source>
        <dbReference type="Proteomes" id="UP000002745"/>
    </source>
</evidence>
<keyword evidence="7" id="KW-1185">Reference proteome</keyword>
<gene>
    <name evidence="6" type="ordered locus">Hbal_3180</name>
</gene>
<dbReference type="InterPro" id="IPR052028">
    <property type="entry name" value="HipA_Ser/Thr_kinase"/>
</dbReference>
<dbReference type="AlphaFoldDB" id="C6XS06"/>
<keyword evidence="6" id="KW-0614">Plasmid</keyword>
<proteinExistence type="inferred from homology"/>
<keyword evidence="3" id="KW-0418">Kinase</keyword>
<name>C6XS06_HIRBI</name>
<dbReference type="KEGG" id="hba:Hbal_3180"/>
<dbReference type="InterPro" id="IPR012893">
    <property type="entry name" value="HipA-like_C"/>
</dbReference>
<dbReference type="InterPro" id="IPR017508">
    <property type="entry name" value="HipA_N1"/>
</dbReference>